<accession>A0A3B0U821</accession>
<reference evidence="2" key="1">
    <citation type="submission" date="2018-06" db="EMBL/GenBank/DDBJ databases">
        <authorList>
            <person name="Zhirakovskaya E."/>
        </authorList>
    </citation>
    <scope>NUCLEOTIDE SEQUENCE</scope>
</reference>
<organism evidence="2">
    <name type="scientific">hydrothermal vent metagenome</name>
    <dbReference type="NCBI Taxonomy" id="652676"/>
    <lineage>
        <taxon>unclassified sequences</taxon>
        <taxon>metagenomes</taxon>
        <taxon>ecological metagenomes</taxon>
    </lineage>
</organism>
<gene>
    <name evidence="2" type="ORF">MNBD_ALPHA11-929</name>
</gene>
<feature type="region of interest" description="Disordered" evidence="1">
    <location>
        <begin position="34"/>
        <end position="53"/>
    </location>
</feature>
<protein>
    <submittedName>
        <fullName evidence="2">Uncharacterized protein</fullName>
    </submittedName>
</protein>
<proteinExistence type="predicted"/>
<sequence length="332" mass="35802">MKLFVFIFVAIFFLQAPILAIAQEVVHPEPAARISRPDAPTAQNTTNNLGQNSGAIQELYPDRETQNQPPAQQTAPAPGPEQPVTLSAAIKENGAIVPNGLIWRVFDTKTDETGQLALLFRSEEANPSLSLPPGEYVVHASYGRAQSSDALSVVVGPNFKTIILDAGALRLKSAVSNQVDIPSQQLKFDIFAEGSEGDQVPVVLNINDSELIYLNAGIYQVVSRWGNENATVKADIRVEPGQITEATLFHNAAQVSFSLVSNIGGEAIADVDWQVQNMDGQTLYTHLGAFPSAILAVGDYVVFAQSGDQVYNREFQVQAGLPVNIEVLTSVY</sequence>
<evidence type="ECO:0000313" key="2">
    <source>
        <dbReference type="EMBL" id="VAW22592.1"/>
    </source>
</evidence>
<feature type="compositionally biased region" description="Polar residues" evidence="1">
    <location>
        <begin position="41"/>
        <end position="53"/>
    </location>
</feature>
<evidence type="ECO:0000256" key="1">
    <source>
        <dbReference type="SAM" id="MobiDB-lite"/>
    </source>
</evidence>
<feature type="compositionally biased region" description="Low complexity" evidence="1">
    <location>
        <begin position="66"/>
        <end position="76"/>
    </location>
</feature>
<dbReference type="AlphaFoldDB" id="A0A3B0U821"/>
<name>A0A3B0U821_9ZZZZ</name>
<feature type="region of interest" description="Disordered" evidence="1">
    <location>
        <begin position="64"/>
        <end position="83"/>
    </location>
</feature>
<dbReference type="EMBL" id="UOEQ01000423">
    <property type="protein sequence ID" value="VAW22592.1"/>
    <property type="molecule type" value="Genomic_DNA"/>
</dbReference>